<evidence type="ECO:0000313" key="7">
    <source>
        <dbReference type="EMBL" id="KAJ5068735.1"/>
    </source>
</evidence>
<reference evidence="7" key="1">
    <citation type="submission" date="2022-10" db="EMBL/GenBank/DDBJ databases">
        <title>Novel sulphate-reducing endosymbionts in the free-living metamonad Anaeramoeba.</title>
        <authorList>
            <person name="Jerlstrom-Hultqvist J."/>
            <person name="Cepicka I."/>
            <person name="Gallot-Lavallee L."/>
            <person name="Salas-Leiva D."/>
            <person name="Curtis B.A."/>
            <person name="Zahonova K."/>
            <person name="Pipaliya S."/>
            <person name="Dacks J."/>
            <person name="Roger A.J."/>
        </authorList>
    </citation>
    <scope>NUCLEOTIDE SEQUENCE</scope>
    <source>
        <strain evidence="7">BMAN</strain>
    </source>
</reference>
<comment type="caution">
    <text evidence="7">The sequence shown here is derived from an EMBL/GenBank/DDBJ whole genome shotgun (WGS) entry which is preliminary data.</text>
</comment>
<dbReference type="CDD" id="cd07394">
    <property type="entry name" value="MPP_Vps29"/>
    <property type="match status" value="1"/>
</dbReference>
<dbReference type="NCBIfam" id="TIGR00040">
    <property type="entry name" value="yfcE"/>
    <property type="match status" value="1"/>
</dbReference>
<proteinExistence type="inferred from homology"/>
<comment type="similarity">
    <text evidence="1 5">Belongs to the VPS29 family.</text>
</comment>
<dbReference type="PANTHER" id="PTHR11124">
    <property type="entry name" value="VACUOLAR SORTING PROTEIN VPS29"/>
    <property type="match status" value="1"/>
</dbReference>
<keyword evidence="4" id="KW-0653">Protein transport</keyword>
<name>A0A9Q0LCG6_ANAIG</name>
<sequence>MVFVLIIGDFHIPHRTYDVPTRFKKLLVPGKIEIILSTGNLTNKETREYLTTLASDIHVVKGDFDDDNLNLPENDVVVIDGIKFGLVHGHDVIPWGDHDSLGVVQRKLGVDILIHGHTHEFSAFESEGKIFINPGSVTGAYSGFTEDVVPSFVLMDIQKEKIITYVYKLKNGELEVNKLFFSRPKTKESDENFD</sequence>
<evidence type="ECO:0000313" key="8">
    <source>
        <dbReference type="Proteomes" id="UP001149090"/>
    </source>
</evidence>
<dbReference type="InterPro" id="IPR028661">
    <property type="entry name" value="Vps29"/>
</dbReference>
<dbReference type="AlphaFoldDB" id="A0A9Q0LCG6"/>
<evidence type="ECO:0000259" key="6">
    <source>
        <dbReference type="Pfam" id="PF12850"/>
    </source>
</evidence>
<keyword evidence="8" id="KW-1185">Reference proteome</keyword>
<dbReference type="InterPro" id="IPR029052">
    <property type="entry name" value="Metallo-depent_PP-like"/>
</dbReference>
<dbReference type="GO" id="GO:0042147">
    <property type="term" value="P:retrograde transport, endosome to Golgi"/>
    <property type="evidence" value="ECO:0007669"/>
    <property type="project" value="InterPro"/>
</dbReference>
<protein>
    <recommendedName>
        <fullName evidence="2 5">Vacuolar protein sorting-associated protein 29</fullName>
    </recommendedName>
</protein>
<accession>A0A9Q0LCG6</accession>
<feature type="domain" description="Calcineurin-like phosphoesterase" evidence="6">
    <location>
        <begin position="4"/>
        <end position="159"/>
    </location>
</feature>
<dbReference type="GO" id="GO:0030904">
    <property type="term" value="C:retromer complex"/>
    <property type="evidence" value="ECO:0007669"/>
    <property type="project" value="InterPro"/>
</dbReference>
<dbReference type="GO" id="GO:0031410">
    <property type="term" value="C:cytoplasmic vesicle"/>
    <property type="evidence" value="ECO:0007669"/>
    <property type="project" value="UniProtKB-ARBA"/>
</dbReference>
<dbReference type="OMA" id="FDEDSRY"/>
<dbReference type="SUPFAM" id="SSF56300">
    <property type="entry name" value="Metallo-dependent phosphatases"/>
    <property type="match status" value="1"/>
</dbReference>
<dbReference type="Proteomes" id="UP001149090">
    <property type="component" value="Unassembled WGS sequence"/>
</dbReference>
<evidence type="ECO:0000256" key="3">
    <source>
        <dbReference type="ARBA" id="ARBA00022448"/>
    </source>
</evidence>
<dbReference type="InterPro" id="IPR024654">
    <property type="entry name" value="Calcineurin-like_PHP_lpxH"/>
</dbReference>
<evidence type="ECO:0000256" key="5">
    <source>
        <dbReference type="RuleBase" id="RU362040"/>
    </source>
</evidence>
<evidence type="ECO:0000256" key="2">
    <source>
        <dbReference type="ARBA" id="ARBA00017767"/>
    </source>
</evidence>
<dbReference type="GO" id="GO:0015031">
    <property type="term" value="P:protein transport"/>
    <property type="evidence" value="ECO:0007669"/>
    <property type="project" value="UniProtKB-KW"/>
</dbReference>
<gene>
    <name evidence="7" type="ORF">M0811_02678</name>
</gene>
<dbReference type="EMBL" id="JAPDFW010000114">
    <property type="protein sequence ID" value="KAJ5068735.1"/>
    <property type="molecule type" value="Genomic_DNA"/>
</dbReference>
<dbReference type="Gene3D" id="3.60.21.10">
    <property type="match status" value="1"/>
</dbReference>
<dbReference type="GO" id="GO:0005829">
    <property type="term" value="C:cytosol"/>
    <property type="evidence" value="ECO:0007669"/>
    <property type="project" value="GOC"/>
</dbReference>
<dbReference type="FunFam" id="3.60.21.10:FF:000015">
    <property type="entry name" value="Vacuolar protein sorting-associated protein 29"/>
    <property type="match status" value="1"/>
</dbReference>
<evidence type="ECO:0000256" key="1">
    <source>
        <dbReference type="ARBA" id="ARBA00005945"/>
    </source>
</evidence>
<evidence type="ECO:0000256" key="4">
    <source>
        <dbReference type="ARBA" id="ARBA00022927"/>
    </source>
</evidence>
<dbReference type="OrthoDB" id="10258130at2759"/>
<keyword evidence="3" id="KW-0813">Transport</keyword>
<dbReference type="InterPro" id="IPR000979">
    <property type="entry name" value="Phosphodiesterase_MJ0936/Vps29"/>
</dbReference>
<dbReference type="Pfam" id="PF12850">
    <property type="entry name" value="Metallophos_2"/>
    <property type="match status" value="1"/>
</dbReference>
<organism evidence="7 8">
    <name type="scientific">Anaeramoeba ignava</name>
    <name type="common">Anaerobic marine amoeba</name>
    <dbReference type="NCBI Taxonomy" id="1746090"/>
    <lineage>
        <taxon>Eukaryota</taxon>
        <taxon>Metamonada</taxon>
        <taxon>Anaeramoebidae</taxon>
        <taxon>Anaeramoeba</taxon>
    </lineage>
</organism>